<reference evidence="2" key="1">
    <citation type="submission" date="2020-08" db="EMBL/GenBank/DDBJ databases">
        <title>Genome sequencing and assembly of the red palm weevil Rhynchophorus ferrugineus.</title>
        <authorList>
            <person name="Dias G.B."/>
            <person name="Bergman C.M."/>
            <person name="Manee M."/>
        </authorList>
    </citation>
    <scope>NUCLEOTIDE SEQUENCE</scope>
    <source>
        <strain evidence="2">AA-2017</strain>
        <tissue evidence="2">Whole larva</tissue>
    </source>
</reference>
<comment type="caution">
    <text evidence="2">The sequence shown here is derived from an EMBL/GenBank/DDBJ whole genome shotgun (WGS) entry which is preliminary data.</text>
</comment>
<accession>A0A834IUE0</accession>
<organism evidence="2 3">
    <name type="scientific">Rhynchophorus ferrugineus</name>
    <name type="common">Red palm weevil</name>
    <name type="synonym">Curculio ferrugineus</name>
    <dbReference type="NCBI Taxonomy" id="354439"/>
    <lineage>
        <taxon>Eukaryota</taxon>
        <taxon>Metazoa</taxon>
        <taxon>Ecdysozoa</taxon>
        <taxon>Arthropoda</taxon>
        <taxon>Hexapoda</taxon>
        <taxon>Insecta</taxon>
        <taxon>Pterygota</taxon>
        <taxon>Neoptera</taxon>
        <taxon>Endopterygota</taxon>
        <taxon>Coleoptera</taxon>
        <taxon>Polyphaga</taxon>
        <taxon>Cucujiformia</taxon>
        <taxon>Curculionidae</taxon>
        <taxon>Dryophthorinae</taxon>
        <taxon>Rhynchophorus</taxon>
    </lineage>
</organism>
<name>A0A834IUE0_RHYFE</name>
<feature type="compositionally biased region" description="Polar residues" evidence="1">
    <location>
        <begin position="1"/>
        <end position="13"/>
    </location>
</feature>
<feature type="region of interest" description="Disordered" evidence="1">
    <location>
        <begin position="1"/>
        <end position="24"/>
    </location>
</feature>
<evidence type="ECO:0000313" key="3">
    <source>
        <dbReference type="Proteomes" id="UP000625711"/>
    </source>
</evidence>
<gene>
    <name evidence="2" type="ORF">GWI33_011432</name>
</gene>
<dbReference type="AlphaFoldDB" id="A0A834IUE0"/>
<proteinExistence type="predicted"/>
<evidence type="ECO:0000256" key="1">
    <source>
        <dbReference type="SAM" id="MobiDB-lite"/>
    </source>
</evidence>
<dbReference type="Proteomes" id="UP000625711">
    <property type="component" value="Unassembled WGS sequence"/>
</dbReference>
<dbReference type="EMBL" id="JAACXV010000058">
    <property type="protein sequence ID" value="KAF7285303.1"/>
    <property type="molecule type" value="Genomic_DNA"/>
</dbReference>
<keyword evidence="3" id="KW-1185">Reference proteome</keyword>
<sequence length="105" mass="11737">MADSVRSNTTSGESEVRPPLRNVQTKLKAVESGGPLKIRRSVSVNGGGLVRFESARLVPETTNGRRCGGLYFLIFFLRTDIRRATLPRSFRYLVHPLRHLASINI</sequence>
<protein>
    <submittedName>
        <fullName evidence="2">Uncharacterized protein</fullName>
    </submittedName>
</protein>
<evidence type="ECO:0000313" key="2">
    <source>
        <dbReference type="EMBL" id="KAF7285303.1"/>
    </source>
</evidence>